<proteinExistence type="predicted"/>
<reference evidence="2 3" key="1">
    <citation type="submission" date="2015-01" db="EMBL/GenBank/DDBJ databases">
        <title>Genome of allotetraploid Gossypium barbadense reveals genomic plasticity and fiber elongation in cotton evolution.</title>
        <authorList>
            <person name="Chen X."/>
            <person name="Liu X."/>
            <person name="Zhao B."/>
            <person name="Zheng H."/>
            <person name="Hu Y."/>
            <person name="Lu G."/>
            <person name="Yang C."/>
            <person name="Chen J."/>
            <person name="Shan C."/>
            <person name="Zhang L."/>
            <person name="Zhou Y."/>
            <person name="Wang L."/>
            <person name="Guo W."/>
            <person name="Bai Y."/>
            <person name="Ruan J."/>
            <person name="Shangguan X."/>
            <person name="Mao Y."/>
            <person name="Jiang J."/>
            <person name="Zhu Y."/>
            <person name="Lei J."/>
            <person name="Kang H."/>
            <person name="Chen S."/>
            <person name="He X."/>
            <person name="Wang R."/>
            <person name="Wang Y."/>
            <person name="Chen J."/>
            <person name="Wang L."/>
            <person name="Yu S."/>
            <person name="Wang B."/>
            <person name="Wei J."/>
            <person name="Song S."/>
            <person name="Lu X."/>
            <person name="Gao Z."/>
            <person name="Gu W."/>
            <person name="Deng X."/>
            <person name="Ma D."/>
            <person name="Wang S."/>
            <person name="Liang W."/>
            <person name="Fang L."/>
            <person name="Cai C."/>
            <person name="Zhu X."/>
            <person name="Zhou B."/>
            <person name="Zhang Y."/>
            <person name="Chen Z."/>
            <person name="Xu S."/>
            <person name="Zhu R."/>
            <person name="Wang S."/>
            <person name="Zhang T."/>
            <person name="Zhao G."/>
        </authorList>
    </citation>
    <scope>NUCLEOTIDE SEQUENCE [LARGE SCALE GENOMIC DNA]</scope>
    <source>
        <strain evidence="3">cv. Xinhai21</strain>
        <tissue evidence="2">Leaf</tissue>
    </source>
</reference>
<gene>
    <name evidence="2" type="ORF">GOBAR_AA12452</name>
</gene>
<dbReference type="EMBL" id="KZ664047">
    <property type="protein sequence ID" value="PPS08184.1"/>
    <property type="molecule type" value="Genomic_DNA"/>
</dbReference>
<evidence type="ECO:0000313" key="3">
    <source>
        <dbReference type="Proteomes" id="UP000239757"/>
    </source>
</evidence>
<feature type="compositionally biased region" description="Basic and acidic residues" evidence="1">
    <location>
        <begin position="35"/>
        <end position="46"/>
    </location>
</feature>
<feature type="region of interest" description="Disordered" evidence="1">
    <location>
        <begin position="28"/>
        <end position="56"/>
    </location>
</feature>
<accession>A0A2P5XXX0</accession>
<protein>
    <submittedName>
        <fullName evidence="2">Uncharacterized protein</fullName>
    </submittedName>
</protein>
<evidence type="ECO:0000313" key="2">
    <source>
        <dbReference type="EMBL" id="PPS08184.1"/>
    </source>
</evidence>
<sequence>MGWQFTKIGTCCSIGGVDTGYSTVGSEVPTELIEGETRASLEEEPKTLASEEEPQTPISLAETKIGQDCAELTSTRTMNTGKGFLPRCQTPNHTCRSVYEQGAQTFHKSNIEASCYHYVILYLDLDRDERTQIHEMIETSLATVVQHTMEHLVPKQSCLPPQHSS</sequence>
<name>A0A2P5XXX0_GOSBA</name>
<organism evidence="2 3">
    <name type="scientific">Gossypium barbadense</name>
    <name type="common">Sea Island cotton</name>
    <name type="synonym">Hibiscus barbadensis</name>
    <dbReference type="NCBI Taxonomy" id="3634"/>
    <lineage>
        <taxon>Eukaryota</taxon>
        <taxon>Viridiplantae</taxon>
        <taxon>Streptophyta</taxon>
        <taxon>Embryophyta</taxon>
        <taxon>Tracheophyta</taxon>
        <taxon>Spermatophyta</taxon>
        <taxon>Magnoliopsida</taxon>
        <taxon>eudicotyledons</taxon>
        <taxon>Gunneridae</taxon>
        <taxon>Pentapetalae</taxon>
        <taxon>rosids</taxon>
        <taxon>malvids</taxon>
        <taxon>Malvales</taxon>
        <taxon>Malvaceae</taxon>
        <taxon>Malvoideae</taxon>
        <taxon>Gossypium</taxon>
    </lineage>
</organism>
<dbReference type="AlphaFoldDB" id="A0A2P5XXX0"/>
<evidence type="ECO:0000256" key="1">
    <source>
        <dbReference type="SAM" id="MobiDB-lite"/>
    </source>
</evidence>
<dbReference type="Proteomes" id="UP000239757">
    <property type="component" value="Unassembled WGS sequence"/>
</dbReference>